<reference evidence="1 2" key="1">
    <citation type="submission" date="2017-04" db="EMBL/GenBank/DDBJ databases">
        <authorList>
            <person name="Veseli I.A."/>
            <person name="Tang C."/>
            <person name="Pombert J.-F."/>
        </authorList>
    </citation>
    <scope>NUCLEOTIDE SEQUENCE [LARGE SCALE GENOMIC DNA]</scope>
    <source>
        <strain evidence="1 2">ATCC 700373</strain>
    </source>
</reference>
<dbReference type="EMBL" id="CP020773">
    <property type="protein sequence ID" value="ARJ51952.1"/>
    <property type="molecule type" value="Genomic_DNA"/>
</dbReference>
<dbReference type="KEGG" id="slz:B5P37_01160"/>
<evidence type="ECO:0000313" key="2">
    <source>
        <dbReference type="Proteomes" id="UP000242864"/>
    </source>
</evidence>
<dbReference type="GO" id="GO:0030420">
    <property type="term" value="P:establishment of competence for transformation"/>
    <property type="evidence" value="ECO:0007669"/>
    <property type="project" value="InterPro"/>
</dbReference>
<accession>A0AAC9RXP3</accession>
<proteinExistence type="predicted"/>
<name>A0AAC9RXP3_9STAP</name>
<keyword evidence="2" id="KW-1185">Reference proteome</keyword>
<protein>
    <recommendedName>
        <fullName evidence="3">Competence protein ComK</fullName>
    </recommendedName>
</protein>
<gene>
    <name evidence="1" type="ORF">B5P37_01160</name>
</gene>
<dbReference type="InterPro" id="IPR010461">
    <property type="entry name" value="ComK"/>
</dbReference>
<evidence type="ECO:0000313" key="1">
    <source>
        <dbReference type="EMBL" id="ARJ51952.1"/>
    </source>
</evidence>
<dbReference type="AlphaFoldDB" id="A0AAC9RXP3"/>
<dbReference type="Proteomes" id="UP000242864">
    <property type="component" value="Chromosome"/>
</dbReference>
<dbReference type="Pfam" id="PF06338">
    <property type="entry name" value="ComK"/>
    <property type="match status" value="1"/>
</dbReference>
<evidence type="ECO:0008006" key="3">
    <source>
        <dbReference type="Google" id="ProtNLM"/>
    </source>
</evidence>
<organism evidence="1 2">
    <name type="scientific">Staphylococcus lutrae</name>
    <dbReference type="NCBI Taxonomy" id="155085"/>
    <lineage>
        <taxon>Bacteria</taxon>
        <taxon>Bacillati</taxon>
        <taxon>Bacillota</taxon>
        <taxon>Bacilli</taxon>
        <taxon>Bacillales</taxon>
        <taxon>Staphylococcaceae</taxon>
        <taxon>Staphylococcus</taxon>
    </lineage>
</organism>
<sequence length="145" mass="17009">MSLSQHDAENILFIKTAQQLNYRTFIQYSTYNQRSQLNLKQYLNHLAYRFHKEIRTQKKQARALLNVSKMVPIFMDLTLILCPLLSQRAPIQYYINMAQVVAASSQRNETCIHFKNNTTLVVPIPLHQFVSQWKDAHMLSTLIIN</sequence>